<sequence length="606" mass="68704">MDENNLQHLTYEGDQTSVLKFKRGESKKIKNSIHTEDLFWHLQRLLIDKAFCDVKLETDDGTVVHGHKLILISASPYFRAMFSSFEERNKDHIVIKGLNSTSLKLLINYIYSGEIIVNEENVKDMLAAADLIQLDYIRAACEEFLQTQLNPSNCLGIRAFADLHNCTDLMSSSDAYIKKQFLEVAKYNEFLRLSPEEVIQLISLSDLDVPKEEYVFESVMNWVRHELGCRKQFLPDLMEHVRLPLTSKPYLLNNVVEEPLLNNCHKCKNYVLEAIQFHTIKSQKIMTIPKTIRSKPRRSVGLQKVILMFTYSPGKGNFISWYDPTNNLCRIALKINEERIINHLDLIADQFVLAIGYSFLRSIPFIKILDIFSRECSWVSMVNTLVYRQGFGIGVLNNNIYVIGGKNGNISLNSVEVFDVNLEEWRMVSSMAIKRCDVGVGILNNLLYAVGGFDISTSEELNSVECYDPSLDEWKLVAPMSKRRSSFGIGVLDGVIYAVGGADTLEDCNSVSVEAYRPSVGVWTPVADMLSGYKSWPVTTVIDGLMYVIGNTDSIDMLTIQVYNPKTNAWKLMNTTLNDAGLIMAAVTSDRPLCFKTKLHKCSHGW</sequence>
<evidence type="ECO:0000313" key="10">
    <source>
        <dbReference type="Proteomes" id="UP000007819"/>
    </source>
</evidence>
<organism evidence="9 10">
    <name type="scientific">Acyrthosiphon pisum</name>
    <name type="common">Pea aphid</name>
    <dbReference type="NCBI Taxonomy" id="7029"/>
    <lineage>
        <taxon>Eukaryota</taxon>
        <taxon>Metazoa</taxon>
        <taxon>Ecdysozoa</taxon>
        <taxon>Arthropoda</taxon>
        <taxon>Hexapoda</taxon>
        <taxon>Insecta</taxon>
        <taxon>Pterygota</taxon>
        <taxon>Neoptera</taxon>
        <taxon>Paraneoptera</taxon>
        <taxon>Hemiptera</taxon>
        <taxon>Sternorrhyncha</taxon>
        <taxon>Aphidomorpha</taxon>
        <taxon>Aphidoidea</taxon>
        <taxon>Aphididae</taxon>
        <taxon>Macrosiphini</taxon>
        <taxon>Acyrthosiphon</taxon>
    </lineage>
</organism>
<dbReference type="InterPro" id="IPR000210">
    <property type="entry name" value="BTB/POZ_dom"/>
</dbReference>
<protein>
    <recommendedName>
        <fullName evidence="2">Kelch-like protein diablo</fullName>
    </recommendedName>
</protein>
<evidence type="ECO:0000256" key="3">
    <source>
        <dbReference type="ARBA" id="ARBA00022441"/>
    </source>
</evidence>
<dbReference type="FunFam" id="1.25.40.420:FF:000001">
    <property type="entry name" value="Kelch-like family member 12"/>
    <property type="match status" value="1"/>
</dbReference>
<dbReference type="InterPro" id="IPR017096">
    <property type="entry name" value="BTB-kelch_protein"/>
</dbReference>
<evidence type="ECO:0000259" key="8">
    <source>
        <dbReference type="PROSITE" id="PS50097"/>
    </source>
</evidence>
<feature type="domain" description="BTB" evidence="8">
    <location>
        <begin position="52"/>
        <end position="119"/>
    </location>
</feature>
<accession>A0A8R2A187</accession>
<dbReference type="SMART" id="SM00612">
    <property type="entry name" value="Kelch"/>
    <property type="match status" value="3"/>
</dbReference>
<dbReference type="Proteomes" id="UP000007819">
    <property type="component" value="Chromosome A2"/>
</dbReference>
<dbReference type="Gene3D" id="3.30.710.10">
    <property type="entry name" value="Potassium Channel Kv1.1, Chain A"/>
    <property type="match status" value="1"/>
</dbReference>
<dbReference type="RefSeq" id="XP_016658622.1">
    <property type="nucleotide sequence ID" value="XM_016803133.1"/>
</dbReference>
<dbReference type="Pfam" id="PF01344">
    <property type="entry name" value="Kelch_1"/>
    <property type="match status" value="3"/>
</dbReference>
<comment type="function">
    <text evidence="7">Probable substrate-specific adapter of an E3 ubiquitin-protein ligase complex which mediates the ubiquitination and subsequent proteasomal degradation of target proteins. May have a role in synapse differentiation and growth.</text>
</comment>
<keyword evidence="6" id="KW-0009">Actin-binding</keyword>
<dbReference type="EnsemblMetazoa" id="XM_001946144.4">
    <property type="protein sequence ID" value="XP_001946179.1"/>
    <property type="gene ID" value="LOC100161418"/>
</dbReference>
<dbReference type="SMART" id="SM00875">
    <property type="entry name" value="BACK"/>
    <property type="match status" value="1"/>
</dbReference>
<dbReference type="Pfam" id="PF00651">
    <property type="entry name" value="BTB"/>
    <property type="match status" value="1"/>
</dbReference>
<keyword evidence="10" id="KW-1185">Reference proteome</keyword>
<dbReference type="SMART" id="SM00225">
    <property type="entry name" value="BTB"/>
    <property type="match status" value="1"/>
</dbReference>
<dbReference type="Pfam" id="PF07707">
    <property type="entry name" value="BACK"/>
    <property type="match status" value="1"/>
</dbReference>
<evidence type="ECO:0000256" key="1">
    <source>
        <dbReference type="ARBA" id="ARBA00004906"/>
    </source>
</evidence>
<dbReference type="Gene3D" id="1.25.40.420">
    <property type="match status" value="1"/>
</dbReference>
<dbReference type="InterPro" id="IPR015915">
    <property type="entry name" value="Kelch-typ_b-propeller"/>
</dbReference>
<dbReference type="KEGG" id="api:100161418"/>
<proteinExistence type="predicted"/>
<dbReference type="PROSITE" id="PS50097">
    <property type="entry name" value="BTB"/>
    <property type="match status" value="1"/>
</dbReference>
<dbReference type="InterPro" id="IPR006652">
    <property type="entry name" value="Kelch_1"/>
</dbReference>
<dbReference type="GeneID" id="100161418"/>
<evidence type="ECO:0000256" key="5">
    <source>
        <dbReference type="ARBA" id="ARBA00022786"/>
    </source>
</evidence>
<dbReference type="SUPFAM" id="SSF54695">
    <property type="entry name" value="POZ domain"/>
    <property type="match status" value="1"/>
</dbReference>
<dbReference type="RefSeq" id="XP_001946179.1">
    <property type="nucleotide sequence ID" value="XM_001946144.4"/>
</dbReference>
<evidence type="ECO:0000256" key="4">
    <source>
        <dbReference type="ARBA" id="ARBA00022737"/>
    </source>
</evidence>
<comment type="pathway">
    <text evidence="1">Protein modification; protein ubiquitination.</text>
</comment>
<dbReference type="PANTHER" id="PTHR24412">
    <property type="entry name" value="KELCH PROTEIN"/>
    <property type="match status" value="1"/>
</dbReference>
<name>A0A8R2A187_ACYPI</name>
<dbReference type="EnsemblMetazoa" id="XM_016803133.2">
    <property type="protein sequence ID" value="XP_016658622.1"/>
    <property type="gene ID" value="LOC100161418"/>
</dbReference>
<dbReference type="InterPro" id="IPR011705">
    <property type="entry name" value="BACK"/>
</dbReference>
<dbReference type="AlphaFoldDB" id="A0A8R2A187"/>
<dbReference type="Gene3D" id="2.120.10.80">
    <property type="entry name" value="Kelch-type beta propeller"/>
    <property type="match status" value="1"/>
</dbReference>
<dbReference type="InterPro" id="IPR011333">
    <property type="entry name" value="SKP1/BTB/POZ_sf"/>
</dbReference>
<evidence type="ECO:0000256" key="7">
    <source>
        <dbReference type="ARBA" id="ARBA00043912"/>
    </source>
</evidence>
<dbReference type="PANTHER" id="PTHR24412:SF466">
    <property type="entry name" value="RING CANAL KELCH PROTEIN"/>
    <property type="match status" value="1"/>
</dbReference>
<evidence type="ECO:0000313" key="9">
    <source>
        <dbReference type="EnsemblMetazoa" id="XP_001946179.1"/>
    </source>
</evidence>
<dbReference type="PIRSF" id="PIRSF037037">
    <property type="entry name" value="Kelch-like_protein_gigaxonin"/>
    <property type="match status" value="1"/>
</dbReference>
<dbReference type="GO" id="GO:0003779">
    <property type="term" value="F:actin binding"/>
    <property type="evidence" value="ECO:0007669"/>
    <property type="project" value="UniProtKB-KW"/>
</dbReference>
<dbReference type="SUPFAM" id="SSF117281">
    <property type="entry name" value="Kelch motif"/>
    <property type="match status" value="1"/>
</dbReference>
<reference evidence="9" key="2">
    <citation type="submission" date="2022-06" db="UniProtKB">
        <authorList>
            <consortium name="EnsemblMetazoa"/>
        </authorList>
    </citation>
    <scope>IDENTIFICATION</scope>
</reference>
<keyword evidence="3" id="KW-0880">Kelch repeat</keyword>
<dbReference type="OrthoDB" id="45365at2759"/>
<evidence type="ECO:0000256" key="6">
    <source>
        <dbReference type="ARBA" id="ARBA00023203"/>
    </source>
</evidence>
<keyword evidence="5" id="KW-0833">Ubl conjugation pathway</keyword>
<keyword evidence="4" id="KW-0677">Repeat</keyword>
<reference evidence="10" key="1">
    <citation type="submission" date="2010-06" db="EMBL/GenBank/DDBJ databases">
        <authorList>
            <person name="Jiang H."/>
            <person name="Abraham K."/>
            <person name="Ali S."/>
            <person name="Alsbrooks S.L."/>
            <person name="Anim B.N."/>
            <person name="Anosike U.S."/>
            <person name="Attaway T."/>
            <person name="Bandaranaike D.P."/>
            <person name="Battles P.K."/>
            <person name="Bell S.N."/>
            <person name="Bell A.V."/>
            <person name="Beltran B."/>
            <person name="Bickham C."/>
            <person name="Bustamante Y."/>
            <person name="Caleb T."/>
            <person name="Canada A."/>
            <person name="Cardenas V."/>
            <person name="Carter K."/>
            <person name="Chacko J."/>
            <person name="Chandrabose M.N."/>
            <person name="Chavez D."/>
            <person name="Chavez A."/>
            <person name="Chen L."/>
            <person name="Chu H.-S."/>
            <person name="Claassen K.J."/>
            <person name="Cockrell R."/>
            <person name="Collins M."/>
            <person name="Cooper J.A."/>
            <person name="Cree A."/>
            <person name="Curry S.M."/>
            <person name="Da Y."/>
            <person name="Dao M.D."/>
            <person name="Das B."/>
            <person name="Davila M.-L."/>
            <person name="Davy-Carroll L."/>
            <person name="Denson S."/>
            <person name="Dinh H."/>
            <person name="Ebong V.E."/>
            <person name="Edwards J.R."/>
            <person name="Egan A."/>
            <person name="El-Daye J."/>
            <person name="Escobedo L."/>
            <person name="Fernandez S."/>
            <person name="Fernando P.R."/>
            <person name="Flagg N."/>
            <person name="Forbes L.D."/>
            <person name="Fowler R.G."/>
            <person name="Fu Q."/>
            <person name="Gabisi R.A."/>
            <person name="Ganer J."/>
            <person name="Garbino Pronczuk A."/>
            <person name="Garcia R.M."/>
            <person name="Garner T."/>
            <person name="Garrett T.E."/>
            <person name="Gonzalez D.A."/>
            <person name="Hamid H."/>
            <person name="Hawkins E.S."/>
            <person name="Hirani K."/>
            <person name="Hogues M.E."/>
            <person name="Hollins B."/>
            <person name="Hsiao C.-H."/>
            <person name="Jabil R."/>
            <person name="James M.L."/>
            <person name="Jhangiani S.N."/>
            <person name="Johnson B."/>
            <person name="Johnson Q."/>
            <person name="Joshi V."/>
            <person name="Kalu J.B."/>
            <person name="Kam C."/>
            <person name="Kashfia A."/>
            <person name="Keebler J."/>
            <person name="Kisamo H."/>
            <person name="Kovar C.L."/>
            <person name="Lago L.A."/>
            <person name="Lai C.-Y."/>
            <person name="Laidlaw J."/>
            <person name="Lara F."/>
            <person name="Le T.-K."/>
            <person name="Lee S.L."/>
            <person name="Legall F.H."/>
            <person name="Lemon S.J."/>
            <person name="Lewis L.R."/>
            <person name="Li B."/>
            <person name="Liu Y."/>
            <person name="Liu Y.-S."/>
            <person name="Lopez J."/>
            <person name="Lozado R.J."/>
            <person name="Lu J."/>
            <person name="Madu R.C."/>
            <person name="Maheshwari M."/>
            <person name="Maheshwari R."/>
            <person name="Malloy K."/>
            <person name="Martinez E."/>
            <person name="Mathew T."/>
            <person name="Mercado I.C."/>
            <person name="Mercado C."/>
            <person name="Meyer B."/>
            <person name="Montgomery K."/>
            <person name="Morgan M.B."/>
            <person name="Munidasa M."/>
            <person name="Nazareth L.V."/>
            <person name="Nelson J."/>
            <person name="Ng B.M."/>
            <person name="Nguyen N.B."/>
            <person name="Nguyen P.Q."/>
            <person name="Nguyen T."/>
            <person name="Obregon M."/>
            <person name="Okwuonu G.O."/>
            <person name="Onwere C.G."/>
            <person name="Orozco G."/>
            <person name="Parra A."/>
            <person name="Patel S."/>
            <person name="Patil S."/>
            <person name="Perez A."/>
            <person name="Perez Y."/>
            <person name="Pham C."/>
            <person name="Primus E.L."/>
            <person name="Pu L.-L."/>
            <person name="Puazo M."/>
            <person name="Qin X."/>
            <person name="Quiroz J.B."/>
            <person name="Reese J."/>
            <person name="Richards S."/>
            <person name="Rives C.M."/>
            <person name="Robberts R."/>
            <person name="Ruiz S.J."/>
            <person name="Ruiz M.J."/>
            <person name="Santibanez J."/>
            <person name="Schneider B.W."/>
            <person name="Sisson I."/>
            <person name="Smith M."/>
            <person name="Sodergren E."/>
            <person name="Song X.-Z."/>
            <person name="Song B.B."/>
            <person name="Summersgill H."/>
            <person name="Thelus R."/>
            <person name="Thornton R.D."/>
            <person name="Trejos Z.Y."/>
            <person name="Usmani K."/>
            <person name="Vattathil S."/>
            <person name="Villasana D."/>
            <person name="Walker D.L."/>
            <person name="Wang S."/>
            <person name="Wang K."/>
            <person name="White C.S."/>
            <person name="Williams A.C."/>
            <person name="Williamson J."/>
            <person name="Wilson K."/>
            <person name="Woghiren I.O."/>
            <person name="Woodworth J.R."/>
            <person name="Worley K.C."/>
            <person name="Wright R.A."/>
            <person name="Wu W."/>
            <person name="Young L."/>
            <person name="Zhang L."/>
            <person name="Zhang J."/>
            <person name="Zhu Y."/>
            <person name="Muzny D.M."/>
            <person name="Weinstock G."/>
            <person name="Gibbs R.A."/>
        </authorList>
    </citation>
    <scope>NUCLEOTIDE SEQUENCE [LARGE SCALE GENOMIC DNA]</scope>
    <source>
        <strain evidence="10">LSR1</strain>
    </source>
</reference>
<evidence type="ECO:0000256" key="2">
    <source>
        <dbReference type="ARBA" id="ARBA00013699"/>
    </source>
</evidence>